<evidence type="ECO:0000313" key="3">
    <source>
        <dbReference type="Proteomes" id="UP000198824"/>
    </source>
</evidence>
<reference evidence="2 3" key="1">
    <citation type="submission" date="2016-10" db="EMBL/GenBank/DDBJ databases">
        <authorList>
            <person name="de Groot N.N."/>
        </authorList>
    </citation>
    <scope>NUCLEOTIDE SEQUENCE [LARGE SCALE GENOMIC DNA]</scope>
    <source>
        <strain evidence="2 3">S5-249</strain>
    </source>
</reference>
<accession>A0A1I6KEE1</accession>
<gene>
    <name evidence="2" type="ORF">SAMN05192580_1643</name>
</gene>
<proteinExistence type="predicted"/>
<keyword evidence="2" id="KW-0560">Oxidoreductase</keyword>
<dbReference type="PANTHER" id="PTHR34846">
    <property type="entry name" value="4-CARBOXYMUCONOLACTONE DECARBOXYLASE FAMILY PROTEIN (AFU_ORTHOLOGUE AFUA_6G11590)"/>
    <property type="match status" value="1"/>
</dbReference>
<dbReference type="Proteomes" id="UP000198824">
    <property type="component" value="Unassembled WGS sequence"/>
</dbReference>
<evidence type="ECO:0000313" key="2">
    <source>
        <dbReference type="EMBL" id="SFR89635.1"/>
    </source>
</evidence>
<dbReference type="STRING" id="1166337.SAMN05192580_1643"/>
<dbReference type="SUPFAM" id="SSF69118">
    <property type="entry name" value="AhpD-like"/>
    <property type="match status" value="1"/>
</dbReference>
<dbReference type="OrthoDB" id="9801997at2"/>
<organism evidence="2 3">
    <name type="scientific">Sphingomonas jatrophae</name>
    <dbReference type="NCBI Taxonomy" id="1166337"/>
    <lineage>
        <taxon>Bacteria</taxon>
        <taxon>Pseudomonadati</taxon>
        <taxon>Pseudomonadota</taxon>
        <taxon>Alphaproteobacteria</taxon>
        <taxon>Sphingomonadales</taxon>
        <taxon>Sphingomonadaceae</taxon>
        <taxon>Sphingomonas</taxon>
    </lineage>
</organism>
<dbReference type="Pfam" id="PF02627">
    <property type="entry name" value="CMD"/>
    <property type="match status" value="1"/>
</dbReference>
<dbReference type="AlphaFoldDB" id="A0A1I6KEE1"/>
<dbReference type="Gene3D" id="1.20.1290.10">
    <property type="entry name" value="AhpD-like"/>
    <property type="match status" value="1"/>
</dbReference>
<dbReference type="EMBL" id="FOZG01000001">
    <property type="protein sequence ID" value="SFR89635.1"/>
    <property type="molecule type" value="Genomic_DNA"/>
</dbReference>
<evidence type="ECO:0000259" key="1">
    <source>
        <dbReference type="Pfam" id="PF02627"/>
    </source>
</evidence>
<dbReference type="PANTHER" id="PTHR34846:SF5">
    <property type="entry name" value="CARBOXYMUCONOLACTONE DECARBOXYLASE-LIKE DOMAIN-CONTAINING PROTEIN"/>
    <property type="match status" value="1"/>
</dbReference>
<sequence length="165" mass="18086">MSDTHTMPDALQTAMGAFLATLKAERQLPQRLIELVRLRIAFHNQCRPCMSIRYNEAVADGLTEGLVCSLEKPAEASDMTPAERECVLFADRFASDHLSIDAAQLARLAEHLAPDEVRELAMHCAFFTGFGRMGAVFDTGDALPVGDRRSDGARLTPWGIEPAIV</sequence>
<keyword evidence="3" id="KW-1185">Reference proteome</keyword>
<dbReference type="GO" id="GO:0051920">
    <property type="term" value="F:peroxiredoxin activity"/>
    <property type="evidence" value="ECO:0007669"/>
    <property type="project" value="InterPro"/>
</dbReference>
<dbReference type="InterPro" id="IPR029032">
    <property type="entry name" value="AhpD-like"/>
</dbReference>
<dbReference type="InterPro" id="IPR003779">
    <property type="entry name" value="CMD-like"/>
</dbReference>
<dbReference type="RefSeq" id="WP_093313133.1">
    <property type="nucleotide sequence ID" value="NZ_FOZG01000001.1"/>
</dbReference>
<name>A0A1I6KEE1_9SPHN</name>
<protein>
    <submittedName>
        <fullName evidence="2">Alkylhydroperoxidase AhpD family core domain-containing protein</fullName>
    </submittedName>
</protein>
<keyword evidence="2" id="KW-0575">Peroxidase</keyword>
<feature type="domain" description="Carboxymuconolactone decarboxylase-like" evidence="1">
    <location>
        <begin position="11"/>
        <end position="91"/>
    </location>
</feature>